<organism evidence="3 4">
    <name type="scientific">Actinidia rufa</name>
    <dbReference type="NCBI Taxonomy" id="165716"/>
    <lineage>
        <taxon>Eukaryota</taxon>
        <taxon>Viridiplantae</taxon>
        <taxon>Streptophyta</taxon>
        <taxon>Embryophyta</taxon>
        <taxon>Tracheophyta</taxon>
        <taxon>Spermatophyta</taxon>
        <taxon>Magnoliopsida</taxon>
        <taxon>eudicotyledons</taxon>
        <taxon>Gunneridae</taxon>
        <taxon>Pentapetalae</taxon>
        <taxon>asterids</taxon>
        <taxon>Ericales</taxon>
        <taxon>Actinidiaceae</taxon>
        <taxon>Actinidia</taxon>
    </lineage>
</organism>
<dbReference type="EMBL" id="BJWL01000359">
    <property type="protein sequence ID" value="GFS40828.1"/>
    <property type="molecule type" value="Genomic_DNA"/>
</dbReference>
<accession>A0A7J0DRI5</accession>
<evidence type="ECO:0000313" key="4">
    <source>
        <dbReference type="Proteomes" id="UP000585474"/>
    </source>
</evidence>
<dbReference type="Proteomes" id="UP000585474">
    <property type="component" value="Unassembled WGS sequence"/>
</dbReference>
<name>A0A7J0DRI5_9ERIC</name>
<dbReference type="InterPro" id="IPR019557">
    <property type="entry name" value="AminoTfrase-like_pln_mobile"/>
</dbReference>
<evidence type="ECO:0000256" key="1">
    <source>
        <dbReference type="SAM" id="MobiDB-lite"/>
    </source>
</evidence>
<reference evidence="4" key="1">
    <citation type="submission" date="2019-07" db="EMBL/GenBank/DDBJ databases">
        <title>De Novo Assembly of kiwifruit Actinidia rufa.</title>
        <authorList>
            <person name="Sugita-Konishi S."/>
            <person name="Sato K."/>
            <person name="Mori E."/>
            <person name="Abe Y."/>
            <person name="Kisaki G."/>
            <person name="Hamano K."/>
            <person name="Suezawa K."/>
            <person name="Otani M."/>
            <person name="Fukuda T."/>
            <person name="Manabe T."/>
            <person name="Gomi K."/>
            <person name="Tabuchi M."/>
            <person name="Akimitsu K."/>
            <person name="Kataoka I."/>
        </authorList>
    </citation>
    <scope>NUCLEOTIDE SEQUENCE [LARGE SCALE GENOMIC DNA]</scope>
    <source>
        <strain evidence="4">cv. Fuchu</strain>
    </source>
</reference>
<feature type="domain" description="Aminotransferase-like plant mobile" evidence="2">
    <location>
        <begin position="17"/>
        <end position="413"/>
    </location>
</feature>
<dbReference type="AlphaFoldDB" id="A0A7J0DRI5"/>
<evidence type="ECO:0000259" key="2">
    <source>
        <dbReference type="Pfam" id="PF10536"/>
    </source>
</evidence>
<feature type="region of interest" description="Disordered" evidence="1">
    <location>
        <begin position="430"/>
        <end position="465"/>
    </location>
</feature>
<comment type="caution">
    <text evidence="3">The sequence shown here is derived from an EMBL/GenBank/DDBJ whole genome shotgun (WGS) entry which is preliminary data.</text>
</comment>
<sequence length="512" mass="58514">MRLYSLMIGIPTYFEHFVKRGCSQTNSLHISVGELSVSLWDLHILGGLPIFGKFNDEYIPCAAELTGEDELGKKFILKRCEYLFKAFHTIFTNDDKKESISIEDWIAFWYKGASSYVKPPQRKAKRYSHSKATWNPTRYILASLKSSRRKPKPFFVSLGINDDVVEQTYLAAFLSCWLCIFVLPSEEVNTIRPTTFKVASMMASGQEICLAIPVLTSIYKGLNNIANSSTLGRSESYFPTHYLYAWLAYIFGTHYLIPFSLAGPKMTEYSGEGAAKYFDGLAARILIHKGDSISWNSTSHFNNIKGLFIDKKVTENPQGLAYFINIRSSRLVLRIGDSSFVEPYSPYHFSRQFRYCQEIPNELERDEHSTTLEMAFRYWWISIQYKTNSKALFPSSPISFRRHTIASFQKWWEKVHDDYLIKEKDLLAQSTQPDSSKAKKGKGEEDETRQGIKPPAKDVKIMTGTSDKATNVKNIKTPVCRLGKPAMFHSAINKRDIPQGEEESNTSKEDCN</sequence>
<proteinExistence type="predicted"/>
<dbReference type="PANTHER" id="PTHR36607">
    <property type="entry name" value="1,2-DIHYDROXY-3-KETO-5-METHYLTHIOPENTENE DIOXYGENASE 4"/>
    <property type="match status" value="1"/>
</dbReference>
<dbReference type="PANTHER" id="PTHR36607:SF20">
    <property type="entry name" value="AMINOTRANSFERASE-LIKE PLANT MOBILE DOMAIN-CONTAINING PROTEIN"/>
    <property type="match status" value="1"/>
</dbReference>
<keyword evidence="4" id="KW-1185">Reference proteome</keyword>
<dbReference type="Pfam" id="PF10536">
    <property type="entry name" value="PMD"/>
    <property type="match status" value="1"/>
</dbReference>
<feature type="region of interest" description="Disordered" evidence="1">
    <location>
        <begin position="487"/>
        <end position="512"/>
    </location>
</feature>
<evidence type="ECO:0000313" key="3">
    <source>
        <dbReference type="EMBL" id="GFS40828.1"/>
    </source>
</evidence>
<dbReference type="OrthoDB" id="1744413at2759"/>
<protein>
    <recommendedName>
        <fullName evidence="2">Aminotransferase-like plant mobile domain-containing protein</fullName>
    </recommendedName>
</protein>
<gene>
    <name evidence="3" type="ORF">Acr_00g0070760</name>
</gene>